<reference evidence="5 6" key="1">
    <citation type="journal article" date="2016" name="Nat. Commun.">
        <title>Thousands of microbial genomes shed light on interconnected biogeochemical processes in an aquifer system.</title>
        <authorList>
            <person name="Anantharaman K."/>
            <person name="Brown C.T."/>
            <person name="Hug L.A."/>
            <person name="Sharon I."/>
            <person name="Castelle C.J."/>
            <person name="Probst A.J."/>
            <person name="Thomas B.C."/>
            <person name="Singh A."/>
            <person name="Wilkins M.J."/>
            <person name="Karaoz U."/>
            <person name="Brodie E.L."/>
            <person name="Williams K.H."/>
            <person name="Hubbard S.S."/>
            <person name="Banfield J.F."/>
        </authorList>
    </citation>
    <scope>NUCLEOTIDE SEQUENCE [LARGE SCALE GENOMIC DNA]</scope>
</reference>
<dbReference type="InterPro" id="IPR001482">
    <property type="entry name" value="T2SS/T4SS_dom"/>
</dbReference>
<dbReference type="Proteomes" id="UP000176893">
    <property type="component" value="Unassembled WGS sequence"/>
</dbReference>
<feature type="domain" description="Bacterial type II secretion system protein E" evidence="4">
    <location>
        <begin position="386"/>
        <end position="400"/>
    </location>
</feature>
<dbReference type="CDD" id="cd01129">
    <property type="entry name" value="PulE-GspE-like"/>
    <property type="match status" value="1"/>
</dbReference>
<dbReference type="Gene3D" id="3.30.450.90">
    <property type="match status" value="1"/>
</dbReference>
<dbReference type="Gene3D" id="3.40.50.300">
    <property type="entry name" value="P-loop containing nucleotide triphosphate hydrolases"/>
    <property type="match status" value="1"/>
</dbReference>
<name>A0A1F8EDZ0_9BACT</name>
<evidence type="ECO:0000256" key="3">
    <source>
        <dbReference type="ARBA" id="ARBA00022840"/>
    </source>
</evidence>
<dbReference type="PANTHER" id="PTHR30258:SF1">
    <property type="entry name" value="PROTEIN TRANSPORT PROTEIN HOFB HOMOLOG"/>
    <property type="match status" value="1"/>
</dbReference>
<accession>A0A1F8EDZ0</accession>
<dbReference type="GO" id="GO:0005524">
    <property type="term" value="F:ATP binding"/>
    <property type="evidence" value="ECO:0007669"/>
    <property type="project" value="UniProtKB-KW"/>
</dbReference>
<organism evidence="5 6">
    <name type="scientific">Candidatus Yanofskybacteria bacterium RIFCSPHIGHO2_01_FULL_41_26</name>
    <dbReference type="NCBI Taxonomy" id="1802661"/>
    <lineage>
        <taxon>Bacteria</taxon>
        <taxon>Candidatus Yanofskyibacteriota</taxon>
    </lineage>
</organism>
<evidence type="ECO:0000313" key="6">
    <source>
        <dbReference type="Proteomes" id="UP000176893"/>
    </source>
</evidence>
<dbReference type="GO" id="GO:0016887">
    <property type="term" value="F:ATP hydrolysis activity"/>
    <property type="evidence" value="ECO:0007669"/>
    <property type="project" value="TreeGrafter"/>
</dbReference>
<comment type="similarity">
    <text evidence="1">Belongs to the GSP E family.</text>
</comment>
<dbReference type="Gene3D" id="3.30.300.160">
    <property type="entry name" value="Type II secretion system, protein E, N-terminal domain"/>
    <property type="match status" value="1"/>
</dbReference>
<keyword evidence="2" id="KW-0547">Nucleotide-binding</keyword>
<dbReference type="PANTHER" id="PTHR30258">
    <property type="entry name" value="TYPE II SECRETION SYSTEM PROTEIN GSPE-RELATED"/>
    <property type="match status" value="1"/>
</dbReference>
<protein>
    <recommendedName>
        <fullName evidence="4">Bacterial type II secretion system protein E domain-containing protein</fullName>
    </recommendedName>
</protein>
<evidence type="ECO:0000259" key="4">
    <source>
        <dbReference type="PROSITE" id="PS00662"/>
    </source>
</evidence>
<dbReference type="SUPFAM" id="SSF52540">
    <property type="entry name" value="P-loop containing nucleoside triphosphate hydrolases"/>
    <property type="match status" value="1"/>
</dbReference>
<dbReference type="PROSITE" id="PS00662">
    <property type="entry name" value="T2SP_E"/>
    <property type="match status" value="1"/>
</dbReference>
<proteinExistence type="inferred from homology"/>
<dbReference type="Pfam" id="PF00437">
    <property type="entry name" value="T2SSE"/>
    <property type="match status" value="1"/>
</dbReference>
<dbReference type="EMBL" id="MGJB01000006">
    <property type="protein sequence ID" value="OGM99022.1"/>
    <property type="molecule type" value="Genomic_DNA"/>
</dbReference>
<dbReference type="InterPro" id="IPR027417">
    <property type="entry name" value="P-loop_NTPase"/>
</dbReference>
<dbReference type="AlphaFoldDB" id="A0A1F8EDZ0"/>
<dbReference type="SUPFAM" id="SSF160246">
    <property type="entry name" value="EspE N-terminal domain-like"/>
    <property type="match status" value="1"/>
</dbReference>
<evidence type="ECO:0000313" key="5">
    <source>
        <dbReference type="EMBL" id="OGM99022.1"/>
    </source>
</evidence>
<dbReference type="STRING" id="1802661.A2649_01530"/>
<dbReference type="InterPro" id="IPR037257">
    <property type="entry name" value="T2SS_E_N_sf"/>
</dbReference>
<dbReference type="Pfam" id="PF05157">
    <property type="entry name" value="MshEN"/>
    <property type="match status" value="1"/>
</dbReference>
<comment type="caution">
    <text evidence="5">The sequence shown here is derived from an EMBL/GenBank/DDBJ whole genome shotgun (WGS) entry which is preliminary data.</text>
</comment>
<gene>
    <name evidence="5" type="ORF">A2649_01530</name>
</gene>
<sequence>MPIKIPQTLADELVRLNIISTEDIATFLDLAQTENKDFGQILVEKAVVSDADLLAIKSRLYRLPTIDLEGYEFSREVLKEFSEEVVNFYKIAPFEKEGNVLKVAIINPEAIDALEALKFIAEDKKLALEKYLVSYGDFETVIKSYRTLSGEVGKALESLTEEESGKEGEEAGSIKSIEEITAEAPVSKIVAVLVKHAVESRASDIHIEPFEDRVRTRFRIDGILTTTLTLPKTLQSAVVTRIKILSDLKIDETRLAQDGRFSTKLGNRKIDFRVSTFPTKNGEKVVMRILDPLTGKVELSELGLDGRSAEVIEKAMAKPFGSILITGPTGSGKSTTLAGMLKKMNSEDVNIVTLEDPIEYFVNGVNQSQIHEEIGYTFANGLRHILRQDPDIIMVGEIRDRETAGLATQAALTGHIVLSTLHTNDALGVVPRLVDMGVEKYLIPSTLNVAAAQRLLRRLCQDCKLEVKANIAEEKMINQAILDMSADYQKEYLSRSGYTIYKPNIENPCKKCGGKAFKGRIAIFEMLEMSDELEKIILGEISDRALRQEAKRQGMITMFQDGILKVLKGIVSLEELLEIAQAGDSA</sequence>
<keyword evidence="3" id="KW-0067">ATP-binding</keyword>
<evidence type="ECO:0000256" key="1">
    <source>
        <dbReference type="ARBA" id="ARBA00006611"/>
    </source>
</evidence>
<dbReference type="InterPro" id="IPR007831">
    <property type="entry name" value="T2SS_GspE_N"/>
</dbReference>
<evidence type="ECO:0000256" key="2">
    <source>
        <dbReference type="ARBA" id="ARBA00022741"/>
    </source>
</evidence>
<dbReference type="InterPro" id="IPR003593">
    <property type="entry name" value="AAA+_ATPase"/>
</dbReference>
<dbReference type="SMART" id="SM00382">
    <property type="entry name" value="AAA"/>
    <property type="match status" value="1"/>
</dbReference>
<dbReference type="GO" id="GO:0005886">
    <property type="term" value="C:plasma membrane"/>
    <property type="evidence" value="ECO:0007669"/>
    <property type="project" value="TreeGrafter"/>
</dbReference>